<protein>
    <submittedName>
        <fullName evidence="4">DNA polymerase III subunit epsilon</fullName>
    </submittedName>
</protein>
<comment type="function">
    <text evidence="1">DNA polymerase III is a complex, multichain enzyme responsible for most of the replicative synthesis in bacteria. The epsilon subunit contain the editing function and is a proofreading 3'-5' exonuclease.</text>
</comment>
<dbReference type="Pfam" id="PF01541">
    <property type="entry name" value="GIY-YIG"/>
    <property type="match status" value="1"/>
</dbReference>
<comment type="subunit">
    <text evidence="2">DNA polymerase III contains a core (composed of alpha, epsilon and theta chains) that associates with a tau subunit. This core dimerizes to form the POLIII' complex. PolIII' associates with the gamma complex (composed of gamma, delta, delta', psi and chi chains) and with the beta chain to form the complete DNA polymerase III complex.</text>
</comment>
<reference evidence="4 5" key="1">
    <citation type="submission" date="2019-08" db="EMBL/GenBank/DDBJ databases">
        <title>Genome of Aequorivita lipolytica Y10-2 (type strain).</title>
        <authorList>
            <person name="Bowman J.P."/>
        </authorList>
    </citation>
    <scope>NUCLEOTIDE SEQUENCE [LARGE SCALE GENOMIC DNA]</scope>
    <source>
        <strain evidence="4 5">Y10-2</strain>
    </source>
</reference>
<dbReference type="AlphaFoldDB" id="A0A5C6YUX7"/>
<dbReference type="InterPro" id="IPR035901">
    <property type="entry name" value="GIY-YIG_endonuc_sf"/>
</dbReference>
<evidence type="ECO:0000256" key="2">
    <source>
        <dbReference type="ARBA" id="ARBA00026073"/>
    </source>
</evidence>
<dbReference type="SUPFAM" id="SSF82771">
    <property type="entry name" value="GIY-YIG endonuclease"/>
    <property type="match status" value="1"/>
</dbReference>
<evidence type="ECO:0000313" key="4">
    <source>
        <dbReference type="EMBL" id="TXD70765.1"/>
    </source>
</evidence>
<dbReference type="SUPFAM" id="SSF53098">
    <property type="entry name" value="Ribonuclease H-like"/>
    <property type="match status" value="1"/>
</dbReference>
<feature type="domain" description="GIY-YIG" evidence="3">
    <location>
        <begin position="201"/>
        <end position="277"/>
    </location>
</feature>
<dbReference type="CDD" id="cd10434">
    <property type="entry name" value="GIY-YIG_UvrC_Cho"/>
    <property type="match status" value="1"/>
</dbReference>
<proteinExistence type="predicted"/>
<dbReference type="InterPro" id="IPR047296">
    <property type="entry name" value="GIY-YIG_UvrC_Cho"/>
</dbReference>
<dbReference type="GO" id="GO:0005829">
    <property type="term" value="C:cytosol"/>
    <property type="evidence" value="ECO:0007669"/>
    <property type="project" value="TreeGrafter"/>
</dbReference>
<keyword evidence="5" id="KW-1185">Reference proteome</keyword>
<evidence type="ECO:0000256" key="1">
    <source>
        <dbReference type="ARBA" id="ARBA00025483"/>
    </source>
</evidence>
<dbReference type="InterPro" id="IPR013520">
    <property type="entry name" value="Ribonucl_H"/>
</dbReference>
<gene>
    <name evidence="4" type="ORF">ESV24_01345</name>
</gene>
<dbReference type="SMART" id="SM00465">
    <property type="entry name" value="GIYc"/>
    <property type="match status" value="1"/>
</dbReference>
<dbReference type="PANTHER" id="PTHR30231:SF41">
    <property type="entry name" value="DNA POLYMERASE III SUBUNIT EPSILON"/>
    <property type="match status" value="1"/>
</dbReference>
<dbReference type="InterPro" id="IPR000305">
    <property type="entry name" value="GIY-YIG_endonuc"/>
</dbReference>
<dbReference type="NCBIfam" id="TIGR00573">
    <property type="entry name" value="dnaq"/>
    <property type="match status" value="1"/>
</dbReference>
<sequence length="493" mass="56400">MHSQLFAIIDVETTGGGIAGNRITEICIALLKNGEVVDKYTTLVNPERDIPQHITALTGIDNEMVADAPRFIEVAERIESFTKDTIFVAHNVSFDYNVIRGEFRLLGQHYNRKKLCTVRLSRKLIPGLLSYSLGRLCSSINIPHLNQHRAEGDVDATVILFQRLLSLDEDLSVINTFLNPLSKQATLPPHLPAEQIEELPEEAGIYLFKNQKHKVIYAGKAKNIKKRVLSHFYDKKTKEYHLGQETHFIDYELTGNELLALLVESEHIRKHYPKYNRAQKWPATTYQIISYENQRGVIQLALGKTKVLHDSVSTFYNRTEATEKLEEICEIFKLCPRFCALQSSSEKCSHYRIKNCEGICEETETVEEYNLKVQAAIQSLKENNLSFAIQGKGRTEGEIAFALVVDGQYRGFGFFDRSDSICTIEDYEPFMKLQQASYHTHAIIRSHLKKNGERNLVYFEKPLQLANHRINTMKKSALTDSKEDVFAHWGETL</sequence>
<dbReference type="Gene3D" id="3.30.420.10">
    <property type="entry name" value="Ribonuclease H-like superfamily/Ribonuclease H"/>
    <property type="match status" value="1"/>
</dbReference>
<evidence type="ECO:0000313" key="5">
    <source>
        <dbReference type="Proteomes" id="UP000321945"/>
    </source>
</evidence>
<dbReference type="Proteomes" id="UP000321945">
    <property type="component" value="Unassembled WGS sequence"/>
</dbReference>
<dbReference type="InterPro" id="IPR036397">
    <property type="entry name" value="RNaseH_sf"/>
</dbReference>
<dbReference type="GO" id="GO:0008408">
    <property type="term" value="F:3'-5' exonuclease activity"/>
    <property type="evidence" value="ECO:0007669"/>
    <property type="project" value="TreeGrafter"/>
</dbReference>
<dbReference type="EMBL" id="VORU01000001">
    <property type="protein sequence ID" value="TXD70765.1"/>
    <property type="molecule type" value="Genomic_DNA"/>
</dbReference>
<dbReference type="CDD" id="cd06127">
    <property type="entry name" value="DEDDh"/>
    <property type="match status" value="1"/>
</dbReference>
<dbReference type="GO" id="GO:0003887">
    <property type="term" value="F:DNA-directed DNA polymerase activity"/>
    <property type="evidence" value="ECO:0007669"/>
    <property type="project" value="InterPro"/>
</dbReference>
<dbReference type="GO" id="GO:0045004">
    <property type="term" value="P:DNA replication proofreading"/>
    <property type="evidence" value="ECO:0007669"/>
    <property type="project" value="TreeGrafter"/>
</dbReference>
<dbReference type="PANTHER" id="PTHR30231">
    <property type="entry name" value="DNA POLYMERASE III SUBUNIT EPSILON"/>
    <property type="match status" value="1"/>
</dbReference>
<dbReference type="InterPro" id="IPR012337">
    <property type="entry name" value="RNaseH-like_sf"/>
</dbReference>
<dbReference type="GO" id="GO:0006289">
    <property type="term" value="P:nucleotide-excision repair"/>
    <property type="evidence" value="ECO:0007669"/>
    <property type="project" value="InterPro"/>
</dbReference>
<dbReference type="Gene3D" id="3.40.1440.10">
    <property type="entry name" value="GIY-YIG endonuclease"/>
    <property type="match status" value="1"/>
</dbReference>
<dbReference type="GO" id="GO:0003677">
    <property type="term" value="F:DNA binding"/>
    <property type="evidence" value="ECO:0007669"/>
    <property type="project" value="InterPro"/>
</dbReference>
<organism evidence="4 5">
    <name type="scientific">Aequorivita lipolytica</name>
    <dbReference type="NCBI Taxonomy" id="153267"/>
    <lineage>
        <taxon>Bacteria</taxon>
        <taxon>Pseudomonadati</taxon>
        <taxon>Bacteroidota</taxon>
        <taxon>Flavobacteriia</taxon>
        <taxon>Flavobacteriales</taxon>
        <taxon>Flavobacteriaceae</taxon>
        <taxon>Aequorivita</taxon>
    </lineage>
</organism>
<dbReference type="PROSITE" id="PS50164">
    <property type="entry name" value="GIY_YIG"/>
    <property type="match status" value="1"/>
</dbReference>
<comment type="caution">
    <text evidence="4">The sequence shown here is derived from an EMBL/GenBank/DDBJ whole genome shotgun (WGS) entry which is preliminary data.</text>
</comment>
<accession>A0A5C6YUX7</accession>
<dbReference type="Pfam" id="PF00929">
    <property type="entry name" value="RNase_T"/>
    <property type="match status" value="1"/>
</dbReference>
<dbReference type="FunFam" id="3.30.420.10:FF:000045">
    <property type="entry name" value="3'-5' exonuclease DinG"/>
    <property type="match status" value="1"/>
</dbReference>
<dbReference type="OrthoDB" id="9803913at2"/>
<name>A0A5C6YUX7_9FLAO</name>
<evidence type="ECO:0000259" key="3">
    <source>
        <dbReference type="PROSITE" id="PS50164"/>
    </source>
</evidence>
<dbReference type="InterPro" id="IPR006054">
    <property type="entry name" value="DnaQ"/>
</dbReference>
<dbReference type="SMART" id="SM00479">
    <property type="entry name" value="EXOIII"/>
    <property type="match status" value="1"/>
</dbReference>
<dbReference type="RefSeq" id="WP_111813676.1">
    <property type="nucleotide sequence ID" value="NZ_CBCRZQ010000001.1"/>
</dbReference>